<evidence type="ECO:0000256" key="2">
    <source>
        <dbReference type="ARBA" id="ARBA00022679"/>
    </source>
</evidence>
<evidence type="ECO:0000313" key="7">
    <source>
        <dbReference type="EMBL" id="CAK9312676.1"/>
    </source>
</evidence>
<dbReference type="InterPro" id="IPR043001">
    <property type="entry name" value="IP5_2-K_N_lobe"/>
</dbReference>
<dbReference type="PANTHER" id="PTHR14456:SF2">
    <property type="entry name" value="INOSITOL-PENTAKISPHOSPHATE 2-KINASE"/>
    <property type="match status" value="1"/>
</dbReference>
<accession>A0ABP0XWY3</accession>
<name>A0ABP0XWY3_9ROSI</name>
<dbReference type="InterPro" id="IPR009286">
    <property type="entry name" value="Ins_P5_2-kin"/>
</dbReference>
<keyword evidence="5 6" id="KW-0067">ATP-binding</keyword>
<organism evidence="7 8">
    <name type="scientific">Citrullus colocynthis</name>
    <name type="common">colocynth</name>
    <dbReference type="NCBI Taxonomy" id="252529"/>
    <lineage>
        <taxon>Eukaryota</taxon>
        <taxon>Viridiplantae</taxon>
        <taxon>Streptophyta</taxon>
        <taxon>Embryophyta</taxon>
        <taxon>Tracheophyta</taxon>
        <taxon>Spermatophyta</taxon>
        <taxon>Magnoliopsida</taxon>
        <taxon>eudicotyledons</taxon>
        <taxon>Gunneridae</taxon>
        <taxon>Pentapetalae</taxon>
        <taxon>rosids</taxon>
        <taxon>fabids</taxon>
        <taxon>Cucurbitales</taxon>
        <taxon>Cucurbitaceae</taxon>
        <taxon>Benincaseae</taxon>
        <taxon>Citrullus</taxon>
    </lineage>
</organism>
<keyword evidence="8" id="KW-1185">Reference proteome</keyword>
<evidence type="ECO:0000256" key="6">
    <source>
        <dbReference type="RuleBase" id="RU364126"/>
    </source>
</evidence>
<evidence type="ECO:0000256" key="1">
    <source>
        <dbReference type="ARBA" id="ARBA00012023"/>
    </source>
</evidence>
<dbReference type="PANTHER" id="PTHR14456">
    <property type="entry name" value="INOSITOL POLYPHOSPHATE KINASE 1"/>
    <property type="match status" value="1"/>
</dbReference>
<keyword evidence="3 6" id="KW-0547">Nucleotide-binding</keyword>
<dbReference type="EMBL" id="OZ021745">
    <property type="protein sequence ID" value="CAK9312676.1"/>
    <property type="molecule type" value="Genomic_DNA"/>
</dbReference>
<dbReference type="Pfam" id="PF06090">
    <property type="entry name" value="Ins_P5_2-kin"/>
    <property type="match status" value="1"/>
</dbReference>
<gene>
    <name evidence="7" type="ORF">CITCOLO1_LOCUS4377</name>
</gene>
<dbReference type="Proteomes" id="UP001642487">
    <property type="component" value="Chromosome 11"/>
</dbReference>
<dbReference type="EC" id="2.7.1.158" evidence="1 6"/>
<evidence type="ECO:0000256" key="5">
    <source>
        <dbReference type="ARBA" id="ARBA00022840"/>
    </source>
</evidence>
<dbReference type="Gene3D" id="3.30.200.110">
    <property type="entry name" value="Inositol-pentakisphosphate 2-kinase, N-lobe"/>
    <property type="match status" value="1"/>
</dbReference>
<evidence type="ECO:0000313" key="8">
    <source>
        <dbReference type="Proteomes" id="UP001642487"/>
    </source>
</evidence>
<evidence type="ECO:0000256" key="4">
    <source>
        <dbReference type="ARBA" id="ARBA00022777"/>
    </source>
</evidence>
<sequence>MEWPTEESLWNNGSNRVMETPILVFFSYVLWDAMHEGSNQRKRIQYLIRLNLVDTSRRADSSTSIPKSPNFTILYSIFSSSSSSSLTSHLILSSSFQSLLHCGMWVSSVDLGFISSDTLRLYAIFRSGIPGRPTHGMETVLKGEDAADWVYRGEGAANLVLAYTGSSQAFIGKVMRIQKAPINGSQRARSPTAFSKYEYLLWGDIGNLVSSSDRDTAAQTFVQRVMSPLLGSKHVDAGKLILVSREFLELAEKNVSSQRPSWRVNAGKIDTQRDYVLILSDHSIFPHGALVGEPCISVEIKPKCGFLPFSRFISHGNAVKRCMTRFRMHQALKLHQEEISEFSDYDPLDLFSGSKDRILKAIKDLFSTPQNNFRVFLNGSLIFGALGGSAESTDVIVGEAFEDALKSVILADDGLCTTSLLQLVTETLYKSGVLDRLLEVQKLDSLDIEGAIHAYYDVISEPCVVCGQLNEDEELHRYASLHSLPLDQSLKIVKNFLIAATAKDCSLMISFRPREGEEWGSSNNTIRLESTGQFFDYKVYFIDLDLKPMKKMEEYYELDKKIVSLYRKIEKGKVGFTCVCEFWRCRVCVAHVYIWTFIQELVGKARVLCIMVQCNGCSWLYPSLKNERLKRYEKEGKSTKKLETF</sequence>
<comment type="catalytic activity">
    <reaction evidence="6">
        <text>1D-myo-inositol 1,3,4,5,6-pentakisphosphate + ATP = 1D-myo-inositol hexakisphosphate + ADP + H(+)</text>
        <dbReference type="Rhea" id="RHEA:20313"/>
        <dbReference type="ChEBI" id="CHEBI:15378"/>
        <dbReference type="ChEBI" id="CHEBI:30616"/>
        <dbReference type="ChEBI" id="CHEBI:57733"/>
        <dbReference type="ChEBI" id="CHEBI:58130"/>
        <dbReference type="ChEBI" id="CHEBI:456216"/>
        <dbReference type="EC" id="2.7.1.158"/>
    </reaction>
</comment>
<evidence type="ECO:0000256" key="3">
    <source>
        <dbReference type="ARBA" id="ARBA00022741"/>
    </source>
</evidence>
<keyword evidence="2 6" id="KW-0808">Transferase</keyword>
<proteinExistence type="predicted"/>
<reference evidence="7 8" key="1">
    <citation type="submission" date="2024-03" db="EMBL/GenBank/DDBJ databases">
        <authorList>
            <person name="Gkanogiannis A."/>
            <person name="Becerra Lopez-Lavalle L."/>
        </authorList>
    </citation>
    <scope>NUCLEOTIDE SEQUENCE [LARGE SCALE GENOMIC DNA]</scope>
</reference>
<comment type="domain">
    <text evidence="6">The EXKPK motif is conserved in inositol-pentakisphosphate 2-kinases of both family 1 and 2.</text>
</comment>
<keyword evidence="4 6" id="KW-0418">Kinase</keyword>
<comment type="function">
    <text evidence="6">Phosphorylates Ins(1,3,4,5,6)P5 at position 2 to form Ins(1,2,3,4,5,6)P6 (InsP6 or phytate).</text>
</comment>
<protein>
    <recommendedName>
        <fullName evidence="1 6">Inositol-pentakisphosphate 2-kinase</fullName>
        <ecNumber evidence="1 6">2.7.1.158</ecNumber>
    </recommendedName>
</protein>